<evidence type="ECO:0000313" key="2">
    <source>
        <dbReference type="EMBL" id="GAA2003946.1"/>
    </source>
</evidence>
<accession>A0ABP5ESN0</accession>
<organism evidence="2 3">
    <name type="scientific">Brevibacterium samyangense</name>
    <dbReference type="NCBI Taxonomy" id="366888"/>
    <lineage>
        <taxon>Bacteria</taxon>
        <taxon>Bacillati</taxon>
        <taxon>Actinomycetota</taxon>
        <taxon>Actinomycetes</taxon>
        <taxon>Micrococcales</taxon>
        <taxon>Brevibacteriaceae</taxon>
        <taxon>Brevibacterium</taxon>
    </lineage>
</organism>
<dbReference type="CDD" id="cd00093">
    <property type="entry name" value="HTH_XRE"/>
    <property type="match status" value="1"/>
</dbReference>
<name>A0ABP5ESN0_9MICO</name>
<dbReference type="SUPFAM" id="SSF47413">
    <property type="entry name" value="lambda repressor-like DNA-binding domains"/>
    <property type="match status" value="1"/>
</dbReference>
<comment type="caution">
    <text evidence="2">The sequence shown here is derived from an EMBL/GenBank/DDBJ whole genome shotgun (WGS) entry which is preliminary data.</text>
</comment>
<reference evidence="3" key="1">
    <citation type="journal article" date="2019" name="Int. J. Syst. Evol. Microbiol.">
        <title>The Global Catalogue of Microorganisms (GCM) 10K type strain sequencing project: providing services to taxonomists for standard genome sequencing and annotation.</title>
        <authorList>
            <consortium name="The Broad Institute Genomics Platform"/>
            <consortium name="The Broad Institute Genome Sequencing Center for Infectious Disease"/>
            <person name="Wu L."/>
            <person name="Ma J."/>
        </authorList>
    </citation>
    <scope>NUCLEOTIDE SEQUENCE [LARGE SCALE GENOMIC DNA]</scope>
    <source>
        <strain evidence="3">JCM 14546</strain>
    </source>
</reference>
<feature type="domain" description="HTH cro/C1-type" evidence="1">
    <location>
        <begin position="65"/>
        <end position="121"/>
    </location>
</feature>
<dbReference type="Proteomes" id="UP001500755">
    <property type="component" value="Unassembled WGS sequence"/>
</dbReference>
<sequence length="131" mass="14393">MLRRTVSQAASRHPVFDGGPVVTEASALAARGHGTVAVLPPPREYTLVHHESVPRESVLPRFTELRSLRRTLGATQACISAIMGVSQSNISKIERRPSEELPLDVLRQYAQALGGRVHVEIELDGEFYRIG</sequence>
<evidence type="ECO:0000313" key="3">
    <source>
        <dbReference type="Proteomes" id="UP001500755"/>
    </source>
</evidence>
<dbReference type="Gene3D" id="1.10.260.40">
    <property type="entry name" value="lambda repressor-like DNA-binding domains"/>
    <property type="match status" value="1"/>
</dbReference>
<keyword evidence="3" id="KW-1185">Reference proteome</keyword>
<dbReference type="EMBL" id="BAAANO010000010">
    <property type="protein sequence ID" value="GAA2003946.1"/>
    <property type="molecule type" value="Genomic_DNA"/>
</dbReference>
<dbReference type="InterPro" id="IPR010982">
    <property type="entry name" value="Lambda_DNA-bd_dom_sf"/>
</dbReference>
<dbReference type="Pfam" id="PF01381">
    <property type="entry name" value="HTH_3"/>
    <property type="match status" value="1"/>
</dbReference>
<dbReference type="RefSeq" id="WP_344307803.1">
    <property type="nucleotide sequence ID" value="NZ_BAAANO010000010.1"/>
</dbReference>
<gene>
    <name evidence="2" type="ORF">GCM10009755_11470</name>
</gene>
<dbReference type="InterPro" id="IPR001387">
    <property type="entry name" value="Cro/C1-type_HTH"/>
</dbReference>
<dbReference type="SMART" id="SM00530">
    <property type="entry name" value="HTH_XRE"/>
    <property type="match status" value="1"/>
</dbReference>
<evidence type="ECO:0000259" key="1">
    <source>
        <dbReference type="PROSITE" id="PS50943"/>
    </source>
</evidence>
<dbReference type="PROSITE" id="PS50943">
    <property type="entry name" value="HTH_CROC1"/>
    <property type="match status" value="1"/>
</dbReference>
<proteinExistence type="predicted"/>
<protein>
    <recommendedName>
        <fullName evidence="1">HTH cro/C1-type domain-containing protein</fullName>
    </recommendedName>
</protein>